<dbReference type="OrthoDB" id="10037706at2759"/>
<keyword evidence="7 10" id="KW-0472">Membrane</keyword>
<dbReference type="InterPro" id="IPR036598">
    <property type="entry name" value="GOLD_dom_sf"/>
</dbReference>
<evidence type="ECO:0000256" key="7">
    <source>
        <dbReference type="ARBA" id="ARBA00023136"/>
    </source>
</evidence>
<dbReference type="Proteomes" id="UP000759131">
    <property type="component" value="Unassembled WGS sequence"/>
</dbReference>
<evidence type="ECO:0000256" key="3">
    <source>
        <dbReference type="ARBA" id="ARBA00022473"/>
    </source>
</evidence>
<feature type="chain" id="PRO_5035592039" description="GOLD domain-containing protein" evidence="11">
    <location>
        <begin position="18"/>
        <end position="228"/>
    </location>
</feature>
<feature type="signal peptide" evidence="11">
    <location>
        <begin position="1"/>
        <end position="17"/>
    </location>
</feature>
<keyword evidence="3" id="KW-0217">Developmental protein</keyword>
<evidence type="ECO:0000256" key="5">
    <source>
        <dbReference type="ARBA" id="ARBA00022729"/>
    </source>
</evidence>
<dbReference type="PROSITE" id="PS50866">
    <property type="entry name" value="GOLD"/>
    <property type="match status" value="1"/>
</dbReference>
<gene>
    <name evidence="13" type="ORF">OSB1V03_LOCUS20322</name>
</gene>
<proteinExistence type="inferred from homology"/>
<protein>
    <recommendedName>
        <fullName evidence="12">GOLD domain-containing protein</fullName>
    </recommendedName>
</protein>
<comment type="subcellular location">
    <subcellularLocation>
        <location evidence="8">Endomembrane system</location>
        <topology evidence="8">Single-pass membrane protein</topology>
    </subcellularLocation>
    <subcellularLocation>
        <location evidence="1 9">Membrane</location>
        <topology evidence="1 9">Single-pass type I membrane protein</topology>
    </subcellularLocation>
</comment>
<evidence type="ECO:0000256" key="1">
    <source>
        <dbReference type="ARBA" id="ARBA00004479"/>
    </source>
</evidence>
<evidence type="ECO:0000256" key="4">
    <source>
        <dbReference type="ARBA" id="ARBA00022692"/>
    </source>
</evidence>
<reference evidence="13" key="1">
    <citation type="submission" date="2020-11" db="EMBL/GenBank/DDBJ databases">
        <authorList>
            <person name="Tran Van P."/>
        </authorList>
    </citation>
    <scope>NUCLEOTIDE SEQUENCE</scope>
</reference>
<keyword evidence="14" id="KW-1185">Reference proteome</keyword>
<evidence type="ECO:0000313" key="13">
    <source>
        <dbReference type="EMBL" id="CAD7645041.1"/>
    </source>
</evidence>
<dbReference type="EMBL" id="OC887620">
    <property type="protein sequence ID" value="CAD7645041.1"/>
    <property type="molecule type" value="Genomic_DNA"/>
</dbReference>
<evidence type="ECO:0000256" key="6">
    <source>
        <dbReference type="ARBA" id="ARBA00022989"/>
    </source>
</evidence>
<name>A0A7R9LNR5_9ACAR</name>
<comment type="similarity">
    <text evidence="2 9">Belongs to the EMP24/GP25L family.</text>
</comment>
<dbReference type="InterPro" id="IPR015720">
    <property type="entry name" value="Emp24-like"/>
</dbReference>
<dbReference type="EMBL" id="CAJPIZ010033045">
    <property type="protein sequence ID" value="CAG2120375.1"/>
    <property type="molecule type" value="Genomic_DNA"/>
</dbReference>
<accession>A0A7R9LNR5</accession>
<evidence type="ECO:0000259" key="12">
    <source>
        <dbReference type="PROSITE" id="PS50866"/>
    </source>
</evidence>
<feature type="transmembrane region" description="Helical" evidence="10">
    <location>
        <begin position="192"/>
        <end position="211"/>
    </location>
</feature>
<dbReference type="InterPro" id="IPR009038">
    <property type="entry name" value="GOLD_dom"/>
</dbReference>
<dbReference type="SUPFAM" id="SSF101576">
    <property type="entry name" value="Supernatant protein factor (SPF), C-terminal domain"/>
    <property type="match status" value="1"/>
</dbReference>
<evidence type="ECO:0000256" key="11">
    <source>
        <dbReference type="SAM" id="SignalP"/>
    </source>
</evidence>
<organism evidence="13">
    <name type="scientific">Medioppia subpectinata</name>
    <dbReference type="NCBI Taxonomy" id="1979941"/>
    <lineage>
        <taxon>Eukaryota</taxon>
        <taxon>Metazoa</taxon>
        <taxon>Ecdysozoa</taxon>
        <taxon>Arthropoda</taxon>
        <taxon>Chelicerata</taxon>
        <taxon>Arachnida</taxon>
        <taxon>Acari</taxon>
        <taxon>Acariformes</taxon>
        <taxon>Sarcoptiformes</taxon>
        <taxon>Oribatida</taxon>
        <taxon>Brachypylina</taxon>
        <taxon>Oppioidea</taxon>
        <taxon>Oppiidae</taxon>
        <taxon>Medioppia</taxon>
    </lineage>
</organism>
<dbReference type="GO" id="GO:0016020">
    <property type="term" value="C:membrane"/>
    <property type="evidence" value="ECO:0007669"/>
    <property type="project" value="UniProtKB-SubCell"/>
</dbReference>
<evidence type="ECO:0000256" key="10">
    <source>
        <dbReference type="SAM" id="Phobius"/>
    </source>
</evidence>
<keyword evidence="4 9" id="KW-0812">Transmembrane</keyword>
<evidence type="ECO:0000313" key="14">
    <source>
        <dbReference type="Proteomes" id="UP000759131"/>
    </source>
</evidence>
<dbReference type="GO" id="GO:0012505">
    <property type="term" value="C:endomembrane system"/>
    <property type="evidence" value="ECO:0007669"/>
    <property type="project" value="UniProtKB-SubCell"/>
</dbReference>
<evidence type="ECO:0000256" key="2">
    <source>
        <dbReference type="ARBA" id="ARBA00007104"/>
    </source>
</evidence>
<sequence length="228" mass="25914">MISLFAIVFLLIRETQAESYSSTNFEDKLGIAYEFKIHIDAGKEDCFYQYIQPSSSLYVAFQVMRGGDNQAGFAIRDPTGQFILPYQWKAHAEYDEAAVRTPGYYSLCIDNTASRFAAKLVSLYVASFKRDEWESYIQELTDAEVTVGNFTNSLRNVDNNIGQMIKSLDHSRRVNSADWYLVDGNNRYVQNWSVVQCIVIVISAVVQVLFVKKLFASKDTQFAGKPRA</sequence>
<dbReference type="AlphaFoldDB" id="A0A7R9LNR5"/>
<evidence type="ECO:0000256" key="9">
    <source>
        <dbReference type="RuleBase" id="RU003827"/>
    </source>
</evidence>
<dbReference type="SMART" id="SM01190">
    <property type="entry name" value="EMP24_GP25L"/>
    <property type="match status" value="1"/>
</dbReference>
<keyword evidence="6 10" id="KW-1133">Transmembrane helix</keyword>
<feature type="domain" description="GOLD" evidence="12">
    <location>
        <begin position="44"/>
        <end position="127"/>
    </location>
</feature>
<dbReference type="Pfam" id="PF01105">
    <property type="entry name" value="EMP24_GP25L"/>
    <property type="match status" value="1"/>
</dbReference>
<evidence type="ECO:0000256" key="8">
    <source>
        <dbReference type="ARBA" id="ARBA00037847"/>
    </source>
</evidence>
<keyword evidence="5 11" id="KW-0732">Signal</keyword>
<dbReference type="PANTHER" id="PTHR22811">
    <property type="entry name" value="TRANSMEMBRANE EMP24 DOMAIN-CONTAINING PROTEIN"/>
    <property type="match status" value="1"/>
</dbReference>